<sequence length="318" mass="34343">MKVQSAACFGTAVLMFGILSVSGRSLFAQDESATEVAQGETSTGGDSPSSDQSVEPAMERTLPAIGDPLTEEERELIVSDDYVSPSDIAAKAFAPPPGAKPISKRNLWIDAKNQRVFVDGYVAMNDGPLEMFACPAGTKEHESIVATIAKSSEVHAALLAVGAQTGTTVRFLPRYVPATGQRIRVWICYQNDAGNFKVVDGRQWVQVAETEKTMDVDWVFAGSGFWKDPTDNHEYYRADSGDMICVSNFSTAMMDVPVASSADASELEYSPMTANIPKRGTPVRMVLMPIPLATDANQGNAPEIQKPTEEVLPLNKQQ</sequence>
<evidence type="ECO:0000313" key="2">
    <source>
        <dbReference type="EMBL" id="TWU48593.1"/>
    </source>
</evidence>
<dbReference type="EMBL" id="SJPW01000006">
    <property type="protein sequence ID" value="TWU48593.1"/>
    <property type="molecule type" value="Genomic_DNA"/>
</dbReference>
<evidence type="ECO:0000313" key="3">
    <source>
        <dbReference type="Proteomes" id="UP000318288"/>
    </source>
</evidence>
<evidence type="ECO:0000256" key="1">
    <source>
        <dbReference type="SAM" id="MobiDB-lite"/>
    </source>
</evidence>
<keyword evidence="3" id="KW-1185">Reference proteome</keyword>
<comment type="caution">
    <text evidence="2">The sequence shown here is derived from an EMBL/GenBank/DDBJ whole genome shotgun (WGS) entry which is preliminary data.</text>
</comment>
<dbReference type="RefSeq" id="WP_146460027.1">
    <property type="nucleotide sequence ID" value="NZ_SJPW01000006.1"/>
</dbReference>
<dbReference type="Proteomes" id="UP000318288">
    <property type="component" value="Unassembled WGS sequence"/>
</dbReference>
<feature type="compositionally biased region" description="Polar residues" evidence="1">
    <location>
        <begin position="39"/>
        <end position="53"/>
    </location>
</feature>
<feature type="region of interest" description="Disordered" evidence="1">
    <location>
        <begin position="32"/>
        <end position="56"/>
    </location>
</feature>
<dbReference type="OrthoDB" id="247135at2"/>
<accession>A0A5C6EFN3</accession>
<gene>
    <name evidence="2" type="ORF">Poly51_44930</name>
</gene>
<dbReference type="NCBIfam" id="NF040466">
    <property type="entry name" value="ydjY_domain"/>
    <property type="match status" value="1"/>
</dbReference>
<protein>
    <submittedName>
        <fullName evidence="2">Uncharacterized protein</fullName>
    </submittedName>
</protein>
<organism evidence="2 3">
    <name type="scientific">Rubripirellula tenax</name>
    <dbReference type="NCBI Taxonomy" id="2528015"/>
    <lineage>
        <taxon>Bacteria</taxon>
        <taxon>Pseudomonadati</taxon>
        <taxon>Planctomycetota</taxon>
        <taxon>Planctomycetia</taxon>
        <taxon>Pirellulales</taxon>
        <taxon>Pirellulaceae</taxon>
        <taxon>Rubripirellula</taxon>
    </lineage>
</organism>
<dbReference type="InterPro" id="IPR047750">
    <property type="entry name" value="YdjY-like"/>
</dbReference>
<dbReference type="AlphaFoldDB" id="A0A5C6EFN3"/>
<reference evidence="2 3" key="1">
    <citation type="submission" date="2019-02" db="EMBL/GenBank/DDBJ databases">
        <title>Deep-cultivation of Planctomycetes and their phenomic and genomic characterization uncovers novel biology.</title>
        <authorList>
            <person name="Wiegand S."/>
            <person name="Jogler M."/>
            <person name="Boedeker C."/>
            <person name="Pinto D."/>
            <person name="Vollmers J."/>
            <person name="Rivas-Marin E."/>
            <person name="Kohn T."/>
            <person name="Peeters S.H."/>
            <person name="Heuer A."/>
            <person name="Rast P."/>
            <person name="Oberbeckmann S."/>
            <person name="Bunk B."/>
            <person name="Jeske O."/>
            <person name="Meyerdierks A."/>
            <person name="Storesund J.E."/>
            <person name="Kallscheuer N."/>
            <person name="Luecker S."/>
            <person name="Lage O.M."/>
            <person name="Pohl T."/>
            <person name="Merkel B.J."/>
            <person name="Hornburger P."/>
            <person name="Mueller R.-W."/>
            <person name="Bruemmer F."/>
            <person name="Labrenz M."/>
            <person name="Spormann A.M."/>
            <person name="Op Den Camp H."/>
            <person name="Overmann J."/>
            <person name="Amann R."/>
            <person name="Jetten M.S.M."/>
            <person name="Mascher T."/>
            <person name="Medema M.H."/>
            <person name="Devos D.P."/>
            <person name="Kaster A.-K."/>
            <person name="Ovreas L."/>
            <person name="Rohde M."/>
            <person name="Galperin M.Y."/>
            <person name="Jogler C."/>
        </authorList>
    </citation>
    <scope>NUCLEOTIDE SEQUENCE [LARGE SCALE GENOMIC DNA]</scope>
    <source>
        <strain evidence="2 3">Poly51</strain>
    </source>
</reference>
<name>A0A5C6EFN3_9BACT</name>
<proteinExistence type="predicted"/>
<feature type="region of interest" description="Disordered" evidence="1">
    <location>
        <begin position="294"/>
        <end position="318"/>
    </location>
</feature>